<protein>
    <submittedName>
        <fullName evidence="2">Uncharacterized protein</fullName>
    </submittedName>
</protein>
<feature type="non-terminal residue" evidence="2">
    <location>
        <position position="1"/>
    </location>
</feature>
<evidence type="ECO:0000313" key="2">
    <source>
        <dbReference type="EMBL" id="CDW23666.1"/>
    </source>
</evidence>
<name>A0A0K2TDY6_LEPSM</name>
<proteinExistence type="predicted"/>
<dbReference type="EMBL" id="HACA01006305">
    <property type="protein sequence ID" value="CDW23666.1"/>
    <property type="molecule type" value="Transcribed_RNA"/>
</dbReference>
<accession>A0A0K2TDY6</accession>
<evidence type="ECO:0000256" key="1">
    <source>
        <dbReference type="SAM" id="MobiDB-lite"/>
    </source>
</evidence>
<dbReference type="AlphaFoldDB" id="A0A0K2TDY6"/>
<sequence length="64" mass="6873">SREFSSFSTLRASSSYSLPLSRSPSSTVSFSSPLLLIIVIFIASNSNKINSPADEESTFLFPPG</sequence>
<organism evidence="2">
    <name type="scientific">Lepeophtheirus salmonis</name>
    <name type="common">Salmon louse</name>
    <name type="synonym">Caligus salmonis</name>
    <dbReference type="NCBI Taxonomy" id="72036"/>
    <lineage>
        <taxon>Eukaryota</taxon>
        <taxon>Metazoa</taxon>
        <taxon>Ecdysozoa</taxon>
        <taxon>Arthropoda</taxon>
        <taxon>Crustacea</taxon>
        <taxon>Multicrustacea</taxon>
        <taxon>Hexanauplia</taxon>
        <taxon>Copepoda</taxon>
        <taxon>Siphonostomatoida</taxon>
        <taxon>Caligidae</taxon>
        <taxon>Lepeophtheirus</taxon>
    </lineage>
</organism>
<reference evidence="2" key="1">
    <citation type="submission" date="2014-05" db="EMBL/GenBank/DDBJ databases">
        <authorList>
            <person name="Chronopoulou M."/>
        </authorList>
    </citation>
    <scope>NUCLEOTIDE SEQUENCE</scope>
    <source>
        <tissue evidence="2">Whole organism</tissue>
    </source>
</reference>
<feature type="region of interest" description="Disordered" evidence="1">
    <location>
        <begin position="1"/>
        <end position="29"/>
    </location>
</feature>